<gene>
    <name evidence="2" type="ORF">LF41_1757</name>
</gene>
<dbReference type="Proteomes" id="UP000030518">
    <property type="component" value="Unassembled WGS sequence"/>
</dbReference>
<dbReference type="RefSeq" id="WP_036171222.1">
    <property type="nucleotide sequence ID" value="NZ_JRKJ01000023.1"/>
</dbReference>
<dbReference type="Gene3D" id="1.10.10.10">
    <property type="entry name" value="Winged helix-like DNA-binding domain superfamily/Winged helix DNA-binding domain"/>
    <property type="match status" value="1"/>
</dbReference>
<sequence>MNADLEPPDSEAAAVPSARRPEVQAAIDALTTLERPQLIDRLRAAARQKDLPPEVLLHFAREASARDQEVFFLAFEGLTRCATSMIASQMRMLYRISEADLDDHLSVVFENLVRRIQRDDPTLEYGVRFFHSFILRRSIDAMKSKDHPWTRRYGKAVSALRKERGKRIKRYDGDGGCAPTEVDARILSQAEDPAERAAGQEELAQVEQRLAGLPDDACEAFLQARVLGRTQAEIAEHFGVSDRTVRNWLDRVTKALDERTAP</sequence>
<accession>A0A0A2WDU3</accession>
<keyword evidence="3" id="KW-1185">Reference proteome</keyword>
<feature type="domain" description="RNA polymerase sigma factor 70 region 4 type 2" evidence="1">
    <location>
        <begin position="204"/>
        <end position="255"/>
    </location>
</feature>
<comment type="caution">
    <text evidence="2">The sequence shown here is derived from an EMBL/GenBank/DDBJ whole genome shotgun (WGS) entry which is preliminary data.</text>
</comment>
<dbReference type="InterPro" id="IPR014284">
    <property type="entry name" value="RNA_pol_sigma-70_dom"/>
</dbReference>
<dbReference type="NCBIfam" id="TIGR02937">
    <property type="entry name" value="sigma70-ECF"/>
    <property type="match status" value="1"/>
</dbReference>
<dbReference type="OrthoDB" id="6057804at2"/>
<protein>
    <submittedName>
        <fullName evidence="2">Sigma70 r4 2 domain containing protein</fullName>
    </submittedName>
</protein>
<dbReference type="AlphaFoldDB" id="A0A0A2WDU3"/>
<dbReference type="Pfam" id="PF08281">
    <property type="entry name" value="Sigma70_r4_2"/>
    <property type="match status" value="1"/>
</dbReference>
<name>A0A0A2WDU3_9GAMM</name>
<dbReference type="STRING" id="1300345.LF41_1757"/>
<reference evidence="2 3" key="1">
    <citation type="submission" date="2014-09" db="EMBL/GenBank/DDBJ databases">
        <title>Genome sequences of Lysobacter dokdonensis DS-58.</title>
        <authorList>
            <person name="Kim J.F."/>
            <person name="Kwak M.-J."/>
        </authorList>
    </citation>
    <scope>NUCLEOTIDE SEQUENCE [LARGE SCALE GENOMIC DNA]</scope>
    <source>
        <strain evidence="2 3">DS-58</strain>
    </source>
</reference>
<dbReference type="SUPFAM" id="SSF88659">
    <property type="entry name" value="Sigma3 and sigma4 domains of RNA polymerase sigma factors"/>
    <property type="match status" value="1"/>
</dbReference>
<dbReference type="InterPro" id="IPR013249">
    <property type="entry name" value="RNA_pol_sigma70_r4_t2"/>
</dbReference>
<proteinExistence type="predicted"/>
<dbReference type="GO" id="GO:0016987">
    <property type="term" value="F:sigma factor activity"/>
    <property type="evidence" value="ECO:0007669"/>
    <property type="project" value="InterPro"/>
</dbReference>
<organism evidence="2 3">
    <name type="scientific">Lysobacter dokdonensis DS-58</name>
    <dbReference type="NCBI Taxonomy" id="1300345"/>
    <lineage>
        <taxon>Bacteria</taxon>
        <taxon>Pseudomonadati</taxon>
        <taxon>Pseudomonadota</taxon>
        <taxon>Gammaproteobacteria</taxon>
        <taxon>Lysobacterales</taxon>
        <taxon>Lysobacteraceae</taxon>
        <taxon>Noviluteimonas</taxon>
    </lineage>
</organism>
<evidence type="ECO:0000259" key="1">
    <source>
        <dbReference type="Pfam" id="PF08281"/>
    </source>
</evidence>
<evidence type="ECO:0000313" key="2">
    <source>
        <dbReference type="EMBL" id="KGQ17903.1"/>
    </source>
</evidence>
<evidence type="ECO:0000313" key="3">
    <source>
        <dbReference type="Proteomes" id="UP000030518"/>
    </source>
</evidence>
<dbReference type="InterPro" id="IPR036388">
    <property type="entry name" value="WH-like_DNA-bd_sf"/>
</dbReference>
<dbReference type="EMBL" id="JRKJ01000023">
    <property type="protein sequence ID" value="KGQ17903.1"/>
    <property type="molecule type" value="Genomic_DNA"/>
</dbReference>
<dbReference type="GO" id="GO:0003677">
    <property type="term" value="F:DNA binding"/>
    <property type="evidence" value="ECO:0007669"/>
    <property type="project" value="InterPro"/>
</dbReference>
<dbReference type="GO" id="GO:0006352">
    <property type="term" value="P:DNA-templated transcription initiation"/>
    <property type="evidence" value="ECO:0007669"/>
    <property type="project" value="InterPro"/>
</dbReference>
<dbReference type="InterPro" id="IPR013324">
    <property type="entry name" value="RNA_pol_sigma_r3/r4-like"/>
</dbReference>